<comment type="caution">
    <text evidence="3">The sequence shown here is derived from an EMBL/GenBank/DDBJ whole genome shotgun (WGS) entry which is preliminary data.</text>
</comment>
<evidence type="ECO:0000256" key="1">
    <source>
        <dbReference type="SAM" id="MobiDB-lite"/>
    </source>
</evidence>
<reference evidence="3" key="1">
    <citation type="journal article" date="2019" name="Sci. Rep.">
        <title>Draft genome of Tanacetum cinerariifolium, the natural source of mosquito coil.</title>
        <authorList>
            <person name="Yamashiro T."/>
            <person name="Shiraishi A."/>
            <person name="Satake H."/>
            <person name="Nakayama K."/>
        </authorList>
    </citation>
    <scope>NUCLEOTIDE SEQUENCE</scope>
</reference>
<proteinExistence type="predicted"/>
<feature type="compositionally biased region" description="Basic and acidic residues" evidence="1">
    <location>
        <begin position="19"/>
        <end position="43"/>
    </location>
</feature>
<name>A0A6L2J3I1_TANCI</name>
<dbReference type="PANTHER" id="PTHR33116:SF84">
    <property type="entry name" value="RNA-DIRECTED DNA POLYMERASE"/>
    <property type="match status" value="1"/>
</dbReference>
<evidence type="ECO:0000259" key="2">
    <source>
        <dbReference type="Pfam" id="PF13966"/>
    </source>
</evidence>
<accession>A0A6L2J3I1</accession>
<keyword evidence="3" id="KW-0548">Nucleotidyltransferase</keyword>
<dbReference type="GO" id="GO:0003964">
    <property type="term" value="F:RNA-directed DNA polymerase activity"/>
    <property type="evidence" value="ECO:0007669"/>
    <property type="project" value="UniProtKB-KW"/>
</dbReference>
<evidence type="ECO:0000313" key="3">
    <source>
        <dbReference type="EMBL" id="GEU31376.1"/>
    </source>
</evidence>
<feature type="region of interest" description="Disordered" evidence="1">
    <location>
        <begin position="19"/>
        <end position="48"/>
    </location>
</feature>
<dbReference type="AlphaFoldDB" id="A0A6L2J3I1"/>
<dbReference type="PANTHER" id="PTHR33116">
    <property type="entry name" value="REVERSE TRANSCRIPTASE ZINC-BINDING DOMAIN-CONTAINING PROTEIN-RELATED-RELATED"/>
    <property type="match status" value="1"/>
</dbReference>
<protein>
    <submittedName>
        <fullName evidence="3">Reverse transcriptase zinc-binding domain-containing protein</fullName>
    </submittedName>
</protein>
<organism evidence="3">
    <name type="scientific">Tanacetum cinerariifolium</name>
    <name type="common">Dalmatian daisy</name>
    <name type="synonym">Chrysanthemum cinerariifolium</name>
    <dbReference type="NCBI Taxonomy" id="118510"/>
    <lineage>
        <taxon>Eukaryota</taxon>
        <taxon>Viridiplantae</taxon>
        <taxon>Streptophyta</taxon>
        <taxon>Embryophyta</taxon>
        <taxon>Tracheophyta</taxon>
        <taxon>Spermatophyta</taxon>
        <taxon>Magnoliopsida</taxon>
        <taxon>eudicotyledons</taxon>
        <taxon>Gunneridae</taxon>
        <taxon>Pentapetalae</taxon>
        <taxon>asterids</taxon>
        <taxon>campanulids</taxon>
        <taxon>Asterales</taxon>
        <taxon>Asteraceae</taxon>
        <taxon>Asteroideae</taxon>
        <taxon>Anthemideae</taxon>
        <taxon>Anthemidinae</taxon>
        <taxon>Tanacetum</taxon>
    </lineage>
</organism>
<dbReference type="InterPro" id="IPR026960">
    <property type="entry name" value="RVT-Znf"/>
</dbReference>
<feature type="domain" description="Reverse transcriptase zinc-binding" evidence="2">
    <location>
        <begin position="47"/>
        <end position="90"/>
    </location>
</feature>
<dbReference type="EMBL" id="BKCJ010000244">
    <property type="protein sequence ID" value="GEU31376.1"/>
    <property type="molecule type" value="Genomic_DNA"/>
</dbReference>
<keyword evidence="3" id="KW-0695">RNA-directed DNA polymerase</keyword>
<dbReference type="Pfam" id="PF13966">
    <property type="entry name" value="zf-RVT"/>
    <property type="match status" value="1"/>
</dbReference>
<gene>
    <name evidence="3" type="ORF">Tci_003354</name>
</gene>
<keyword evidence="3" id="KW-0808">Transferase</keyword>
<sequence>MSWIDSFVSMDTEVVKDKAGGSEIKAEGSSKRAREDLQQESTKKQKAIQKRLTTQDKFKRWGEYAMNRCNLCCQDSEDINHLIFQCSFSSDLRTKVKGIADIKHNSFDLMNIIQFLIDDGNGYNIKSIIKRIAFAASIYNIWQERNGRIFMVVKRDCDEVFNNIVDKVKKQITWPYSQR</sequence>